<keyword evidence="2" id="KW-0809">Transit peptide</keyword>
<name>A0A7Y0BPA3_9SPHN</name>
<evidence type="ECO:0000259" key="11">
    <source>
        <dbReference type="PROSITE" id="PS51352"/>
    </source>
</evidence>
<evidence type="ECO:0000256" key="7">
    <source>
        <dbReference type="NCBIfam" id="TIGR01068"/>
    </source>
</evidence>
<feature type="active site" description="Nucleophile" evidence="9">
    <location>
        <position position="36"/>
    </location>
</feature>
<dbReference type="Gene3D" id="3.40.30.10">
    <property type="entry name" value="Glutaredoxin"/>
    <property type="match status" value="1"/>
</dbReference>
<dbReference type="CDD" id="cd02947">
    <property type="entry name" value="TRX_family"/>
    <property type="match status" value="1"/>
</dbReference>
<evidence type="ECO:0000256" key="9">
    <source>
        <dbReference type="PIRSR" id="PIRSR000077-1"/>
    </source>
</evidence>
<evidence type="ECO:0000256" key="3">
    <source>
        <dbReference type="ARBA" id="ARBA00022982"/>
    </source>
</evidence>
<dbReference type="InterPro" id="IPR013766">
    <property type="entry name" value="Thioredoxin_domain"/>
</dbReference>
<comment type="caution">
    <text evidence="12">The sequence shown here is derived from an EMBL/GenBank/DDBJ whole genome shotgun (WGS) entry which is preliminary data.</text>
</comment>
<dbReference type="InterPro" id="IPR036249">
    <property type="entry name" value="Thioredoxin-like_sf"/>
</dbReference>
<evidence type="ECO:0000313" key="12">
    <source>
        <dbReference type="EMBL" id="NML93974.1"/>
    </source>
</evidence>
<dbReference type="AlphaFoldDB" id="A0A7Y0BPA3"/>
<dbReference type="NCBIfam" id="TIGR01068">
    <property type="entry name" value="thioredoxin"/>
    <property type="match status" value="1"/>
</dbReference>
<proteinExistence type="inferred from homology"/>
<dbReference type="PANTHER" id="PTHR45663:SF42">
    <property type="entry name" value="THIOREDOXIN M5, CHLOROPLASTIC"/>
    <property type="match status" value="1"/>
</dbReference>
<dbReference type="PROSITE" id="PS00194">
    <property type="entry name" value="THIOREDOXIN_1"/>
    <property type="match status" value="1"/>
</dbReference>
<dbReference type="PANTHER" id="PTHR45663">
    <property type="entry name" value="GEO12009P1"/>
    <property type="match status" value="1"/>
</dbReference>
<evidence type="ECO:0000256" key="2">
    <source>
        <dbReference type="ARBA" id="ARBA00022946"/>
    </source>
</evidence>
<keyword evidence="13" id="KW-1185">Reference proteome</keyword>
<keyword evidence="3" id="KW-0249">Electron transport</keyword>
<reference evidence="12 13" key="1">
    <citation type="submission" date="2020-04" db="EMBL/GenBank/DDBJ databases">
        <title>Novosphingobium sp. TW-4 isolated from soil.</title>
        <authorList>
            <person name="Dahal R.H."/>
            <person name="Chaudhary D.K."/>
        </authorList>
    </citation>
    <scope>NUCLEOTIDE SEQUENCE [LARGE SCALE GENOMIC DNA]</scope>
    <source>
        <strain evidence="12 13">TW-4</strain>
    </source>
</reference>
<gene>
    <name evidence="12" type="primary">trxA</name>
    <name evidence="12" type="ORF">HHL27_09875</name>
</gene>
<dbReference type="PRINTS" id="PR00421">
    <property type="entry name" value="THIOREDOXIN"/>
</dbReference>
<evidence type="ECO:0000256" key="4">
    <source>
        <dbReference type="ARBA" id="ARBA00023157"/>
    </source>
</evidence>
<feature type="disulfide bond" description="Redox-active" evidence="10">
    <location>
        <begin position="33"/>
        <end position="36"/>
    </location>
</feature>
<dbReference type="PROSITE" id="PS51352">
    <property type="entry name" value="THIOREDOXIN_2"/>
    <property type="match status" value="1"/>
</dbReference>
<dbReference type="InterPro" id="IPR005746">
    <property type="entry name" value="Thioredoxin"/>
</dbReference>
<evidence type="ECO:0000256" key="10">
    <source>
        <dbReference type="PIRSR" id="PIRSR000077-4"/>
    </source>
</evidence>
<sequence length="109" mass="11760">MSTLITNATDADFDAVLTADDRPVLLDFWADWCGPCKALAPTLADLAEDFADELRVVKVDIVANPETATRFGVQSIPLLMVMQGGEEKARLLGAQSRARLTAFVEGHLA</sequence>
<feature type="domain" description="Thioredoxin" evidence="11">
    <location>
        <begin position="1"/>
        <end position="109"/>
    </location>
</feature>
<feature type="site" description="Contributes to redox potential value" evidence="9">
    <location>
        <position position="34"/>
    </location>
</feature>
<organism evidence="12 13">
    <name type="scientific">Novosphingobium olei</name>
    <dbReference type="NCBI Taxonomy" id="2728851"/>
    <lineage>
        <taxon>Bacteria</taxon>
        <taxon>Pseudomonadati</taxon>
        <taxon>Pseudomonadota</taxon>
        <taxon>Alphaproteobacteria</taxon>
        <taxon>Sphingomonadales</taxon>
        <taxon>Sphingomonadaceae</taxon>
        <taxon>Novosphingobium</taxon>
    </lineage>
</organism>
<dbReference type="SUPFAM" id="SSF52833">
    <property type="entry name" value="Thioredoxin-like"/>
    <property type="match status" value="1"/>
</dbReference>
<dbReference type="GO" id="GO:0005737">
    <property type="term" value="C:cytoplasm"/>
    <property type="evidence" value="ECO:0007669"/>
    <property type="project" value="TreeGrafter"/>
</dbReference>
<feature type="site" description="Deprotonates C-terminal active site Cys" evidence="9">
    <location>
        <position position="27"/>
    </location>
</feature>
<accession>A0A7Y0BPA3</accession>
<dbReference type="Pfam" id="PF00085">
    <property type="entry name" value="Thioredoxin"/>
    <property type="match status" value="1"/>
</dbReference>
<evidence type="ECO:0000313" key="13">
    <source>
        <dbReference type="Proteomes" id="UP000583556"/>
    </source>
</evidence>
<evidence type="ECO:0000256" key="1">
    <source>
        <dbReference type="ARBA" id="ARBA00022448"/>
    </source>
</evidence>
<evidence type="ECO:0000256" key="5">
    <source>
        <dbReference type="ARBA" id="ARBA00023284"/>
    </source>
</evidence>
<evidence type="ECO:0000256" key="8">
    <source>
        <dbReference type="PIRNR" id="PIRNR000077"/>
    </source>
</evidence>
<evidence type="ECO:0000256" key="6">
    <source>
        <dbReference type="ARBA" id="ARBA00038056"/>
    </source>
</evidence>
<dbReference type="Proteomes" id="UP000583556">
    <property type="component" value="Unassembled WGS sequence"/>
</dbReference>
<keyword evidence="1" id="KW-0813">Transport</keyword>
<keyword evidence="5 10" id="KW-0676">Redox-active center</keyword>
<protein>
    <recommendedName>
        <fullName evidence="7 8">Thioredoxin</fullName>
    </recommendedName>
</protein>
<keyword evidence="4 10" id="KW-1015">Disulfide bond</keyword>
<dbReference type="GO" id="GO:0015035">
    <property type="term" value="F:protein-disulfide reductase activity"/>
    <property type="evidence" value="ECO:0007669"/>
    <property type="project" value="UniProtKB-UniRule"/>
</dbReference>
<dbReference type="RefSeq" id="WP_169493226.1">
    <property type="nucleotide sequence ID" value="NZ_JABBGM010000003.1"/>
</dbReference>
<dbReference type="EMBL" id="JABBGM010000003">
    <property type="protein sequence ID" value="NML93974.1"/>
    <property type="molecule type" value="Genomic_DNA"/>
</dbReference>
<dbReference type="PIRSF" id="PIRSF000077">
    <property type="entry name" value="Thioredoxin"/>
    <property type="match status" value="1"/>
</dbReference>
<feature type="active site" description="Nucleophile" evidence="9">
    <location>
        <position position="33"/>
    </location>
</feature>
<dbReference type="InterPro" id="IPR017937">
    <property type="entry name" value="Thioredoxin_CS"/>
</dbReference>
<feature type="site" description="Contributes to redox potential value" evidence="9">
    <location>
        <position position="35"/>
    </location>
</feature>
<comment type="similarity">
    <text evidence="6">Belongs to the thioredoxin family. Plant M-type subfamily.</text>
</comment>
<dbReference type="FunFam" id="3.40.30.10:FF:000001">
    <property type="entry name" value="Thioredoxin"/>
    <property type="match status" value="1"/>
</dbReference>